<evidence type="ECO:0008006" key="3">
    <source>
        <dbReference type="Google" id="ProtNLM"/>
    </source>
</evidence>
<sequence>MMKYLFFILLLLPVGCGLPYCKKVKLTEDDLLWINHFKANDTIYYLSNQNLIDTVIVKDVQIYNPKNTFIFDTEGQNWLEGDNEFYGFATVDLSLIHFTDTFLIRFEIERIAKLGALRSSCNFCEWSWINKKIHVNAINIQGQCFKNCISMDIKKMERNKGDQPHIGLKGVIWDKEKGLIQYSLLNG</sequence>
<accession>A0A4Y8UQZ9</accession>
<proteinExistence type="predicted"/>
<dbReference type="AlphaFoldDB" id="A0A4Y8UQZ9"/>
<gene>
    <name evidence="1" type="ORF">EXN75_16440</name>
</gene>
<feature type="non-terminal residue" evidence="1">
    <location>
        <position position="187"/>
    </location>
</feature>
<protein>
    <recommendedName>
        <fullName evidence="3">WG repeat-containing protein</fullName>
    </recommendedName>
</protein>
<keyword evidence="2" id="KW-1185">Reference proteome</keyword>
<evidence type="ECO:0000313" key="2">
    <source>
        <dbReference type="Proteomes" id="UP000297872"/>
    </source>
</evidence>
<evidence type="ECO:0000313" key="1">
    <source>
        <dbReference type="EMBL" id="TFH70197.1"/>
    </source>
</evidence>
<organism evidence="1 2">
    <name type="scientific">Segatella hominis</name>
    <dbReference type="NCBI Taxonomy" id="2518605"/>
    <lineage>
        <taxon>Bacteria</taxon>
        <taxon>Pseudomonadati</taxon>
        <taxon>Bacteroidota</taxon>
        <taxon>Bacteroidia</taxon>
        <taxon>Bacteroidales</taxon>
        <taxon>Prevotellaceae</taxon>
        <taxon>Segatella</taxon>
    </lineage>
</organism>
<comment type="caution">
    <text evidence="1">The sequence shown here is derived from an EMBL/GenBank/DDBJ whole genome shotgun (WGS) entry which is preliminary data.</text>
</comment>
<reference evidence="1 2" key="1">
    <citation type="submission" date="2019-02" db="EMBL/GenBank/DDBJ databases">
        <title>Draft Genome Sequence of the Prevotella sp. BCRC 81118, Isolated from Human Feces.</title>
        <authorList>
            <person name="Huang C.-H."/>
        </authorList>
    </citation>
    <scope>NUCLEOTIDE SEQUENCE [LARGE SCALE GENOMIC DNA]</scope>
    <source>
        <strain evidence="1 2">BCRC 81118</strain>
    </source>
</reference>
<dbReference type="EMBL" id="SGVY01000082">
    <property type="protein sequence ID" value="TFH70197.1"/>
    <property type="molecule type" value="Genomic_DNA"/>
</dbReference>
<dbReference type="Proteomes" id="UP000297872">
    <property type="component" value="Unassembled WGS sequence"/>
</dbReference>
<name>A0A4Y8UQZ9_9BACT</name>
<dbReference type="OrthoDB" id="1079631at2"/>